<comment type="caution">
    <text evidence="1">The sequence shown here is derived from an EMBL/GenBank/DDBJ whole genome shotgun (WGS) entry which is preliminary data.</text>
</comment>
<dbReference type="RefSeq" id="WP_135445676.1">
    <property type="nucleotide sequence ID" value="NZ_SRLE01000011.1"/>
</dbReference>
<reference evidence="1 2" key="1">
    <citation type="submission" date="2019-04" db="EMBL/GenBank/DDBJ databases">
        <title>Taxonomy of novel Haliea sp. from mangrove soil of West Coast of India.</title>
        <authorList>
            <person name="Verma A."/>
            <person name="Kumar P."/>
            <person name="Krishnamurthi S."/>
        </authorList>
    </citation>
    <scope>NUCLEOTIDE SEQUENCE [LARGE SCALE GENOMIC DNA]</scope>
    <source>
        <strain evidence="1 2">SAOS-164</strain>
    </source>
</reference>
<evidence type="ECO:0000313" key="1">
    <source>
        <dbReference type="EMBL" id="TGD72187.1"/>
    </source>
</evidence>
<name>A0A4Z0LYF8_9GAMM</name>
<proteinExistence type="predicted"/>
<organism evidence="1 2">
    <name type="scientific">Mangrovimicrobium sediminis</name>
    <dbReference type="NCBI Taxonomy" id="2562682"/>
    <lineage>
        <taxon>Bacteria</taxon>
        <taxon>Pseudomonadati</taxon>
        <taxon>Pseudomonadota</taxon>
        <taxon>Gammaproteobacteria</taxon>
        <taxon>Cellvibrionales</taxon>
        <taxon>Halieaceae</taxon>
        <taxon>Mangrovimicrobium</taxon>
    </lineage>
</organism>
<dbReference type="OrthoDB" id="7057225at2"/>
<dbReference type="Proteomes" id="UP000298050">
    <property type="component" value="Unassembled WGS sequence"/>
</dbReference>
<accession>A0A4Z0LYF8</accession>
<evidence type="ECO:0000313" key="2">
    <source>
        <dbReference type="Proteomes" id="UP000298050"/>
    </source>
</evidence>
<dbReference type="AlphaFoldDB" id="A0A4Z0LYF8"/>
<dbReference type="EMBL" id="SRLE01000011">
    <property type="protein sequence ID" value="TGD72187.1"/>
    <property type="molecule type" value="Genomic_DNA"/>
</dbReference>
<gene>
    <name evidence="1" type="ORF">E4634_16095</name>
</gene>
<protein>
    <recommendedName>
        <fullName evidence="3">DUF932 domain-containing protein</fullName>
    </recommendedName>
</protein>
<sequence length="347" mass="38347">MRLSASPLSIDTALDNVIDFEGLITSTPLNDRVSVAISPSYRQITISTAGRAFSGNLDAKLIHQLGSHIWRDLDQTATMKQWYNLGTADLVQRLECALSNSGYVLRSMEASDGRRIYGLTSPNFVEMNQQDFRRVLVQSLQRLGIAPREAVSHTPFGEVVEEFSVPGSDHQVGLTCRVVYGLNNGYSSYRLNWGRVVLICKNGLTAIRSTGRDRWLHTKNMEIGDFAAMSAAAAYNHLSEVEKQIAAARARAINYSLLDQFMTRLALANATKERVVARFGHEFGDTGANEWSVSQALTFLGQHERAIPLRVRDNLTRLGSGVLEHSLTEVASSPAVITPSGFYDLLR</sequence>
<evidence type="ECO:0008006" key="3">
    <source>
        <dbReference type="Google" id="ProtNLM"/>
    </source>
</evidence>
<keyword evidence="2" id="KW-1185">Reference proteome</keyword>